<gene>
    <name evidence="2" type="ORF">ETSY1_18840</name>
</gene>
<dbReference type="InterPro" id="IPR001646">
    <property type="entry name" value="5peptide_repeat"/>
</dbReference>
<keyword evidence="3" id="KW-1185">Reference proteome</keyword>
<name>W4LL34_ENTF1</name>
<dbReference type="AlphaFoldDB" id="W4LL34"/>
<dbReference type="InterPro" id="IPR051082">
    <property type="entry name" value="Pentapeptide-BTB/POZ_domain"/>
</dbReference>
<evidence type="ECO:0000313" key="2">
    <source>
        <dbReference type="EMBL" id="ETW98420.1"/>
    </source>
</evidence>
<dbReference type="SUPFAM" id="SSF52200">
    <property type="entry name" value="Toll/Interleukin receptor TIR domain"/>
    <property type="match status" value="1"/>
</dbReference>
<organism evidence="2 3">
    <name type="scientific">Entotheonella factor</name>
    <dbReference type="NCBI Taxonomy" id="1429438"/>
    <lineage>
        <taxon>Bacteria</taxon>
        <taxon>Pseudomonadati</taxon>
        <taxon>Nitrospinota/Tectimicrobiota group</taxon>
        <taxon>Candidatus Tectimicrobiota</taxon>
        <taxon>Candidatus Entotheonellia</taxon>
        <taxon>Candidatus Entotheonellales</taxon>
        <taxon>Candidatus Entotheonellaceae</taxon>
        <taxon>Candidatus Entotheonella</taxon>
    </lineage>
</organism>
<dbReference type="Proteomes" id="UP000019141">
    <property type="component" value="Unassembled WGS sequence"/>
</dbReference>
<comment type="caution">
    <text evidence="2">The sequence shown here is derived from an EMBL/GenBank/DDBJ whole genome shotgun (WGS) entry which is preliminary data.</text>
</comment>
<evidence type="ECO:0000313" key="3">
    <source>
        <dbReference type="Proteomes" id="UP000019141"/>
    </source>
</evidence>
<dbReference type="Gene3D" id="3.40.50.10140">
    <property type="entry name" value="Toll/interleukin-1 receptor homology (TIR) domain"/>
    <property type="match status" value="1"/>
</dbReference>
<reference evidence="2 3" key="1">
    <citation type="journal article" date="2014" name="Nature">
        <title>An environmental bacterial taxon with a large and distinct metabolic repertoire.</title>
        <authorList>
            <person name="Wilson M.C."/>
            <person name="Mori T."/>
            <person name="Ruckert C."/>
            <person name="Uria A.R."/>
            <person name="Helf M.J."/>
            <person name="Takada K."/>
            <person name="Gernert C."/>
            <person name="Steffens U.A."/>
            <person name="Heycke N."/>
            <person name="Schmitt S."/>
            <person name="Rinke C."/>
            <person name="Helfrich E.J."/>
            <person name="Brachmann A.O."/>
            <person name="Gurgui C."/>
            <person name="Wakimoto T."/>
            <person name="Kracht M."/>
            <person name="Crusemann M."/>
            <person name="Hentschel U."/>
            <person name="Abe I."/>
            <person name="Matsunaga S."/>
            <person name="Kalinowski J."/>
            <person name="Takeyama H."/>
            <person name="Piel J."/>
        </authorList>
    </citation>
    <scope>NUCLEOTIDE SEQUENCE [LARGE SCALE GENOMIC DNA]</scope>
    <source>
        <strain evidence="3">TSY1</strain>
    </source>
</reference>
<dbReference type="PANTHER" id="PTHR14136:SF17">
    <property type="entry name" value="BTB_POZ DOMAIN-CONTAINING PROTEIN KCTD9"/>
    <property type="match status" value="1"/>
</dbReference>
<dbReference type="InterPro" id="IPR000157">
    <property type="entry name" value="TIR_dom"/>
</dbReference>
<dbReference type="EMBL" id="AZHW01000556">
    <property type="protein sequence ID" value="ETW98420.1"/>
    <property type="molecule type" value="Genomic_DNA"/>
</dbReference>
<protein>
    <recommendedName>
        <fullName evidence="1">TIR domain-containing protein</fullName>
    </recommendedName>
</protein>
<accession>W4LL34</accession>
<dbReference type="Pfam" id="PF13676">
    <property type="entry name" value="TIR_2"/>
    <property type="match status" value="1"/>
</dbReference>
<dbReference type="Gene3D" id="2.160.20.80">
    <property type="entry name" value="E3 ubiquitin-protein ligase SopA"/>
    <property type="match status" value="1"/>
</dbReference>
<dbReference type="PROSITE" id="PS50104">
    <property type="entry name" value="TIR"/>
    <property type="match status" value="1"/>
</dbReference>
<proteinExistence type="predicted"/>
<dbReference type="HOGENOM" id="CLU_066399_0_0_7"/>
<evidence type="ECO:0000259" key="1">
    <source>
        <dbReference type="PROSITE" id="PS50104"/>
    </source>
</evidence>
<dbReference type="PANTHER" id="PTHR14136">
    <property type="entry name" value="BTB_POZ DOMAIN-CONTAINING PROTEIN KCTD9"/>
    <property type="match status" value="1"/>
</dbReference>
<feature type="domain" description="TIR" evidence="1">
    <location>
        <begin position="176"/>
        <end position="299"/>
    </location>
</feature>
<sequence>MANWMQLKRLRESVPRWNQWRNQHPHIRPDLIEAHLRDAQLRGADLRNADLIGADLRDAQLREADLSDAHLRATDLTGTDFSRARLSRVELWETTFGNTYLRDTQGLEDCIHFGPSTLDRRTLAHSGLLPLEFLRGYGLSDWEIEATKFYQQDLTQDDITTIGYNVINLKTADPIQYQSVFLSHSTKDETFCHKLHDALQKSGVRCWFSPEHIRWGDKLRPQLDEAIQQQDRLLLVLTKTSLQSPWVEYEIRRAIEREHQEQRRILFPLKLVKFDVLRDWKLVDDDTGQDLAREVREYFIPDDFTSWQDDAAFEAAFERRLANLRQEQRPGQPSGQRPGGA</sequence>
<dbReference type="GO" id="GO:0007165">
    <property type="term" value="P:signal transduction"/>
    <property type="evidence" value="ECO:0007669"/>
    <property type="project" value="InterPro"/>
</dbReference>
<dbReference type="Pfam" id="PF00805">
    <property type="entry name" value="Pentapeptide"/>
    <property type="match status" value="1"/>
</dbReference>
<dbReference type="InterPro" id="IPR035897">
    <property type="entry name" value="Toll_tir_struct_dom_sf"/>
</dbReference>
<dbReference type="SUPFAM" id="SSF141571">
    <property type="entry name" value="Pentapeptide repeat-like"/>
    <property type="match status" value="1"/>
</dbReference>